<comment type="caution">
    <text evidence="2">The sequence shown here is derived from an EMBL/GenBank/DDBJ whole genome shotgun (WGS) entry which is preliminary data.</text>
</comment>
<sequence length="41" mass="4818">MFADMGRWQQRLEPAMTELSSLEPELQRGCQRTRVRQVKPG</sequence>
<keyword evidence="3" id="KW-1185">Reference proteome</keyword>
<evidence type="ECO:0000256" key="1">
    <source>
        <dbReference type="SAM" id="MobiDB-lite"/>
    </source>
</evidence>
<reference evidence="2" key="1">
    <citation type="submission" date="2013-05" db="EMBL/GenBank/DDBJ databases">
        <title>Genome assembly of Cystobacter fuscus DSM 2262.</title>
        <authorList>
            <person name="Sharma G."/>
            <person name="Khatri I."/>
            <person name="Kaur C."/>
            <person name="Mayilraj S."/>
            <person name="Subramanian S."/>
        </authorList>
    </citation>
    <scope>NUCLEOTIDE SEQUENCE [LARGE SCALE GENOMIC DNA]</scope>
    <source>
        <strain evidence="2">DSM 2262</strain>
    </source>
</reference>
<proteinExistence type="predicted"/>
<evidence type="ECO:0000313" key="2">
    <source>
        <dbReference type="EMBL" id="EPX59577.1"/>
    </source>
</evidence>
<dbReference type="AlphaFoldDB" id="S9PBE0"/>
<feature type="region of interest" description="Disordered" evidence="1">
    <location>
        <begin position="19"/>
        <end position="41"/>
    </location>
</feature>
<name>S9PBE0_CYSF2</name>
<dbReference type="Proteomes" id="UP000011682">
    <property type="component" value="Unassembled WGS sequence"/>
</dbReference>
<gene>
    <name evidence="2" type="ORF">D187_002738</name>
</gene>
<protein>
    <submittedName>
        <fullName evidence="2">Uncharacterized protein</fullName>
    </submittedName>
</protein>
<organism evidence="2 3">
    <name type="scientific">Cystobacter fuscus (strain ATCC 25194 / DSM 2262 / NBRC 100088 / M29)</name>
    <dbReference type="NCBI Taxonomy" id="1242864"/>
    <lineage>
        <taxon>Bacteria</taxon>
        <taxon>Pseudomonadati</taxon>
        <taxon>Myxococcota</taxon>
        <taxon>Myxococcia</taxon>
        <taxon>Myxococcales</taxon>
        <taxon>Cystobacterineae</taxon>
        <taxon>Archangiaceae</taxon>
        <taxon>Cystobacter</taxon>
    </lineage>
</organism>
<feature type="compositionally biased region" description="Basic residues" evidence="1">
    <location>
        <begin position="31"/>
        <end position="41"/>
    </location>
</feature>
<evidence type="ECO:0000313" key="3">
    <source>
        <dbReference type="Proteomes" id="UP000011682"/>
    </source>
</evidence>
<accession>S9PBE0</accession>
<dbReference type="EMBL" id="ANAH02000016">
    <property type="protein sequence ID" value="EPX59577.1"/>
    <property type="molecule type" value="Genomic_DNA"/>
</dbReference>